<evidence type="ECO:0000259" key="3">
    <source>
        <dbReference type="PROSITE" id="PS50977"/>
    </source>
</evidence>
<dbReference type="PANTHER" id="PTHR30328:SF54">
    <property type="entry name" value="HTH-TYPE TRANSCRIPTIONAL REPRESSOR SCO4008"/>
    <property type="match status" value="1"/>
</dbReference>
<dbReference type="Proteomes" id="UP000246722">
    <property type="component" value="Unassembled WGS sequence"/>
</dbReference>
<dbReference type="AlphaFoldDB" id="A0A317ZS08"/>
<organism evidence="4 5">
    <name type="scientific">Cryobacterium arcticum</name>
    <dbReference type="NCBI Taxonomy" id="670052"/>
    <lineage>
        <taxon>Bacteria</taxon>
        <taxon>Bacillati</taxon>
        <taxon>Actinomycetota</taxon>
        <taxon>Actinomycetes</taxon>
        <taxon>Micrococcales</taxon>
        <taxon>Microbacteriaceae</taxon>
        <taxon>Cryobacterium</taxon>
    </lineage>
</organism>
<dbReference type="InterPro" id="IPR001647">
    <property type="entry name" value="HTH_TetR"/>
</dbReference>
<name>A0A317ZS08_9MICO</name>
<dbReference type="InterPro" id="IPR041467">
    <property type="entry name" value="Sco4008_C"/>
</dbReference>
<reference evidence="4 5" key="1">
    <citation type="submission" date="2018-05" db="EMBL/GenBank/DDBJ databases">
        <title>Genetic diversity of glacier-inhabiting Cryobacterium bacteria in China and description of Cryobacterium mengkeensis sp. nov. and Arthrobacter glacialis sp. nov.</title>
        <authorList>
            <person name="Liu Q."/>
            <person name="Xin Y.-H."/>
        </authorList>
    </citation>
    <scope>NUCLEOTIDE SEQUENCE [LARGE SCALE GENOMIC DNA]</scope>
    <source>
        <strain evidence="4 5">SK-1</strain>
    </source>
</reference>
<dbReference type="PANTHER" id="PTHR30328">
    <property type="entry name" value="TRANSCRIPTIONAL REPRESSOR"/>
    <property type="match status" value="1"/>
</dbReference>
<dbReference type="PROSITE" id="PS50977">
    <property type="entry name" value="HTH_TETR_2"/>
    <property type="match status" value="1"/>
</dbReference>
<keyword evidence="5" id="KW-1185">Reference proteome</keyword>
<dbReference type="OrthoDB" id="4726108at2"/>
<dbReference type="SUPFAM" id="SSF48498">
    <property type="entry name" value="Tetracyclin repressor-like, C-terminal domain"/>
    <property type="match status" value="1"/>
</dbReference>
<proteinExistence type="predicted"/>
<dbReference type="Pfam" id="PF17926">
    <property type="entry name" value="TetR_C_21"/>
    <property type="match status" value="1"/>
</dbReference>
<accession>A0A317ZS08</accession>
<dbReference type="Gene3D" id="1.10.357.10">
    <property type="entry name" value="Tetracycline Repressor, domain 2"/>
    <property type="match status" value="1"/>
</dbReference>
<keyword evidence="1 2" id="KW-0238">DNA-binding</keyword>
<evidence type="ECO:0000256" key="1">
    <source>
        <dbReference type="ARBA" id="ARBA00023125"/>
    </source>
</evidence>
<evidence type="ECO:0000313" key="5">
    <source>
        <dbReference type="Proteomes" id="UP000246722"/>
    </source>
</evidence>
<dbReference type="RefSeq" id="WP_110127582.1">
    <property type="nucleotide sequence ID" value="NZ_QHLY01000012.1"/>
</dbReference>
<feature type="DNA-binding region" description="H-T-H motif" evidence="2">
    <location>
        <begin position="39"/>
        <end position="58"/>
    </location>
</feature>
<dbReference type="GO" id="GO:0003677">
    <property type="term" value="F:DNA binding"/>
    <property type="evidence" value="ECO:0007669"/>
    <property type="project" value="UniProtKB-UniRule"/>
</dbReference>
<dbReference type="Pfam" id="PF00440">
    <property type="entry name" value="TetR_N"/>
    <property type="match status" value="1"/>
</dbReference>
<evidence type="ECO:0000313" key="4">
    <source>
        <dbReference type="EMBL" id="PXA67909.1"/>
    </source>
</evidence>
<dbReference type="InterPro" id="IPR009057">
    <property type="entry name" value="Homeodomain-like_sf"/>
</dbReference>
<dbReference type="EMBL" id="QHLY01000012">
    <property type="protein sequence ID" value="PXA67909.1"/>
    <property type="molecule type" value="Genomic_DNA"/>
</dbReference>
<sequence>MKTEAHRTGQRGDETEPTRQRILLAARKEFAAFGLAGARIDRIARDASASKERLYAYYRKKEELFSAVLELNLLEFAHAVEPGDDAGLPEFAGALYDHQVQFPEHLRMIDWARLEGEEMVAPSIEIVEEFHSEQARRIVAMQSAGAVDPAWDPEHLSALIFGLVTCWLHEPSSALVPHAVPAAAAISARRASVVRAVQRLIEPSP</sequence>
<evidence type="ECO:0000256" key="2">
    <source>
        <dbReference type="PROSITE-ProRule" id="PRU00335"/>
    </source>
</evidence>
<gene>
    <name evidence="4" type="ORF">CTB96_14670</name>
</gene>
<comment type="caution">
    <text evidence="4">The sequence shown here is derived from an EMBL/GenBank/DDBJ whole genome shotgun (WGS) entry which is preliminary data.</text>
</comment>
<dbReference type="SUPFAM" id="SSF46689">
    <property type="entry name" value="Homeodomain-like"/>
    <property type="match status" value="1"/>
</dbReference>
<dbReference type="GO" id="GO:0006355">
    <property type="term" value="P:regulation of DNA-templated transcription"/>
    <property type="evidence" value="ECO:0007669"/>
    <property type="project" value="UniProtKB-ARBA"/>
</dbReference>
<dbReference type="InterPro" id="IPR036271">
    <property type="entry name" value="Tet_transcr_reg_TetR-rel_C_sf"/>
</dbReference>
<protein>
    <submittedName>
        <fullName evidence="4">TetR family transcriptional regulator</fullName>
    </submittedName>
</protein>
<feature type="domain" description="HTH tetR-type" evidence="3">
    <location>
        <begin position="16"/>
        <end position="76"/>
    </location>
</feature>
<dbReference type="InterPro" id="IPR050109">
    <property type="entry name" value="HTH-type_TetR-like_transc_reg"/>
</dbReference>